<evidence type="ECO:0000313" key="1">
    <source>
        <dbReference type="EMBL" id="EDM08354.1"/>
    </source>
</evidence>
<dbReference type="EMBL" id="CH473979">
    <property type="protein sequence ID" value="EDM08354.1"/>
    <property type="molecule type" value="Genomic_DNA"/>
</dbReference>
<gene>
    <name evidence="1" type="ORF">rCG_53644</name>
</gene>
<organism evidence="1 2">
    <name type="scientific">Rattus norvegicus</name>
    <name type="common">Rat</name>
    <dbReference type="NCBI Taxonomy" id="10116"/>
    <lineage>
        <taxon>Eukaryota</taxon>
        <taxon>Metazoa</taxon>
        <taxon>Chordata</taxon>
        <taxon>Craniata</taxon>
        <taxon>Vertebrata</taxon>
        <taxon>Euteleostomi</taxon>
        <taxon>Mammalia</taxon>
        <taxon>Eutheria</taxon>
        <taxon>Euarchontoglires</taxon>
        <taxon>Glires</taxon>
        <taxon>Rodentia</taxon>
        <taxon>Myomorpha</taxon>
        <taxon>Muroidea</taxon>
        <taxon>Muridae</taxon>
        <taxon>Murinae</taxon>
        <taxon>Rattus</taxon>
    </lineage>
</organism>
<proteinExistence type="predicted"/>
<dbReference type="AlphaFoldDB" id="A6J880"/>
<accession>A6J880</accession>
<protein>
    <submittedName>
        <fullName evidence="1">RCG53644</fullName>
    </submittedName>
</protein>
<name>A6J880_RAT</name>
<reference evidence="1 2" key="1">
    <citation type="submission" date="2005-09" db="EMBL/GenBank/DDBJ databases">
        <authorList>
            <person name="Mural R.J."/>
            <person name="Li P.W."/>
            <person name="Adams M.D."/>
            <person name="Amanatides P.G."/>
            <person name="Baden-Tillson H."/>
            <person name="Barnstead M."/>
            <person name="Chin S.H."/>
            <person name="Dew I."/>
            <person name="Evans C.A."/>
            <person name="Ferriera S."/>
            <person name="Flanigan M."/>
            <person name="Fosler C."/>
            <person name="Glodek A."/>
            <person name="Gu Z."/>
            <person name="Holt R.A."/>
            <person name="Jennings D."/>
            <person name="Kraft C.L."/>
            <person name="Lu F."/>
            <person name="Nguyen T."/>
            <person name="Nusskern D.R."/>
            <person name="Pfannkoch C.M."/>
            <person name="Sitter C."/>
            <person name="Sutton G.G."/>
            <person name="Venter J.C."/>
            <person name="Wang Z."/>
            <person name="Woodage T."/>
            <person name="Zheng X.H."/>
            <person name="Zhong F."/>
        </authorList>
    </citation>
    <scope>NUCLEOTIDE SEQUENCE [LARGE SCALE GENOMIC DNA]</scope>
    <source>
        <strain>BN</strain>
        <strain evidence="2">Sprague-Dawley</strain>
    </source>
</reference>
<evidence type="ECO:0000313" key="2">
    <source>
        <dbReference type="Proteomes" id="UP000234681"/>
    </source>
</evidence>
<sequence length="33" mass="3910">MKLALKSWFDPVDFQFLMSYTLGHLEQGLSIHR</sequence>
<dbReference type="Proteomes" id="UP000234681">
    <property type="component" value="Chromosome 1"/>
</dbReference>